<reference evidence="7" key="2">
    <citation type="submission" date="2015-01" db="EMBL/GenBank/DDBJ databases">
        <title>Evolutionary Origins and Diversification of the Mycorrhizal Mutualists.</title>
        <authorList>
            <consortium name="DOE Joint Genome Institute"/>
            <consortium name="Mycorrhizal Genomics Consortium"/>
            <person name="Kohler A."/>
            <person name="Kuo A."/>
            <person name="Nagy L.G."/>
            <person name="Floudas D."/>
            <person name="Copeland A."/>
            <person name="Barry K.W."/>
            <person name="Cichocki N."/>
            <person name="Veneault-Fourrey C."/>
            <person name="LaButti K."/>
            <person name="Lindquist E.A."/>
            <person name="Lipzen A."/>
            <person name="Lundell T."/>
            <person name="Morin E."/>
            <person name="Murat C."/>
            <person name="Riley R."/>
            <person name="Ohm R."/>
            <person name="Sun H."/>
            <person name="Tunlid A."/>
            <person name="Henrissat B."/>
            <person name="Grigoriev I.V."/>
            <person name="Hibbett D.S."/>
            <person name="Martin F."/>
        </authorList>
    </citation>
    <scope>NUCLEOTIDE SEQUENCE [LARGE SCALE GENOMIC DNA]</scope>
    <source>
        <strain evidence="7">Zn</strain>
    </source>
</reference>
<dbReference type="HOGENOM" id="CLU_033465_6_2_1"/>
<evidence type="ECO:0000256" key="2">
    <source>
        <dbReference type="ARBA" id="ARBA00022692"/>
    </source>
</evidence>
<name>A0A0C3D2U9_OIDMZ</name>
<dbReference type="OrthoDB" id="4521223at2759"/>
<feature type="transmembrane region" description="Helical" evidence="5">
    <location>
        <begin position="176"/>
        <end position="195"/>
    </location>
</feature>
<dbReference type="InterPro" id="IPR007568">
    <property type="entry name" value="RTA1"/>
</dbReference>
<proteinExistence type="predicted"/>
<keyword evidence="7" id="KW-1185">Reference proteome</keyword>
<dbReference type="Pfam" id="PF04479">
    <property type="entry name" value="RTA1"/>
    <property type="match status" value="1"/>
</dbReference>
<feature type="transmembrane region" description="Helical" evidence="5">
    <location>
        <begin position="64"/>
        <end position="82"/>
    </location>
</feature>
<feature type="transmembrane region" description="Helical" evidence="5">
    <location>
        <begin position="94"/>
        <end position="117"/>
    </location>
</feature>
<feature type="transmembrane region" description="Helical" evidence="5">
    <location>
        <begin position="246"/>
        <end position="266"/>
    </location>
</feature>
<dbReference type="InParanoid" id="A0A0C3D2U9"/>
<keyword evidence="2 5" id="KW-0812">Transmembrane</keyword>
<protein>
    <recommendedName>
        <fullName evidence="8">Sphingoid long-chain base transporter RSB1</fullName>
    </recommendedName>
</protein>
<feature type="transmembrane region" description="Helical" evidence="5">
    <location>
        <begin position="207"/>
        <end position="226"/>
    </location>
</feature>
<gene>
    <name evidence="6" type="ORF">OIDMADRAFT_132675</name>
</gene>
<sequence length="295" mass="32303">MAHYTTPSGLVGFGKGANCTLDLCSIEYSVFEYVPSLPANAIFLALFAISGFVHLYQGIRYKQWFYMWAAVLGCLAEVIGYAGRIELHKNPFNFNYFLIQIICLTIAPAFLSAAIYFTLAKIVNALGPELSRFDPKWYYWGFIPCDVVSIALQGAGGGLSSNGAGNTGVDVSLAGLAFQVFTLCVFIMLGADYMVRWKSNGTTVLTARFKLFAIFLSVAIIFILARCAYRIDELSDGYNGKIFHDQISFIILEGVLISIAAFLLNLTHPAYTFDAQGKLIGTRGEKGTTRMGSVV</sequence>
<evidence type="ECO:0008006" key="8">
    <source>
        <dbReference type="Google" id="ProtNLM"/>
    </source>
</evidence>
<evidence type="ECO:0000256" key="3">
    <source>
        <dbReference type="ARBA" id="ARBA00022989"/>
    </source>
</evidence>
<dbReference type="Proteomes" id="UP000054321">
    <property type="component" value="Unassembled WGS sequence"/>
</dbReference>
<evidence type="ECO:0000256" key="4">
    <source>
        <dbReference type="ARBA" id="ARBA00023136"/>
    </source>
</evidence>
<evidence type="ECO:0000313" key="6">
    <source>
        <dbReference type="EMBL" id="KIM96242.1"/>
    </source>
</evidence>
<accession>A0A0C3D2U9</accession>
<keyword evidence="4 5" id="KW-0472">Membrane</keyword>
<dbReference type="EMBL" id="KN832885">
    <property type="protein sequence ID" value="KIM96242.1"/>
    <property type="molecule type" value="Genomic_DNA"/>
</dbReference>
<evidence type="ECO:0000256" key="1">
    <source>
        <dbReference type="ARBA" id="ARBA00004141"/>
    </source>
</evidence>
<keyword evidence="3 5" id="KW-1133">Transmembrane helix</keyword>
<dbReference type="FunCoup" id="A0A0C3D2U9">
    <property type="interactions" value="57"/>
</dbReference>
<dbReference type="PANTHER" id="PTHR31465:SF7">
    <property type="entry name" value="SPHINGOID LONG-CHAIN BASE TRANSPORTER RSB1"/>
    <property type="match status" value="1"/>
</dbReference>
<evidence type="ECO:0000313" key="7">
    <source>
        <dbReference type="Proteomes" id="UP000054321"/>
    </source>
</evidence>
<dbReference type="GO" id="GO:0000324">
    <property type="term" value="C:fungal-type vacuole"/>
    <property type="evidence" value="ECO:0007669"/>
    <property type="project" value="TreeGrafter"/>
</dbReference>
<dbReference type="AlphaFoldDB" id="A0A0C3D2U9"/>
<reference evidence="6 7" key="1">
    <citation type="submission" date="2014-04" db="EMBL/GenBank/DDBJ databases">
        <authorList>
            <consortium name="DOE Joint Genome Institute"/>
            <person name="Kuo A."/>
            <person name="Martino E."/>
            <person name="Perotto S."/>
            <person name="Kohler A."/>
            <person name="Nagy L.G."/>
            <person name="Floudas D."/>
            <person name="Copeland A."/>
            <person name="Barry K.W."/>
            <person name="Cichocki N."/>
            <person name="Veneault-Fourrey C."/>
            <person name="LaButti K."/>
            <person name="Lindquist E.A."/>
            <person name="Lipzen A."/>
            <person name="Lundell T."/>
            <person name="Morin E."/>
            <person name="Murat C."/>
            <person name="Sun H."/>
            <person name="Tunlid A."/>
            <person name="Henrissat B."/>
            <person name="Grigoriev I.V."/>
            <person name="Hibbett D.S."/>
            <person name="Martin F."/>
            <person name="Nordberg H.P."/>
            <person name="Cantor M.N."/>
            <person name="Hua S.X."/>
        </authorList>
    </citation>
    <scope>NUCLEOTIDE SEQUENCE [LARGE SCALE GENOMIC DNA]</scope>
    <source>
        <strain evidence="6 7">Zn</strain>
    </source>
</reference>
<evidence type="ECO:0000256" key="5">
    <source>
        <dbReference type="SAM" id="Phobius"/>
    </source>
</evidence>
<dbReference type="GO" id="GO:0005886">
    <property type="term" value="C:plasma membrane"/>
    <property type="evidence" value="ECO:0007669"/>
    <property type="project" value="TreeGrafter"/>
</dbReference>
<feature type="transmembrane region" description="Helical" evidence="5">
    <location>
        <begin position="37"/>
        <end position="57"/>
    </location>
</feature>
<dbReference type="STRING" id="913774.A0A0C3D2U9"/>
<organism evidence="6 7">
    <name type="scientific">Oidiodendron maius (strain Zn)</name>
    <dbReference type="NCBI Taxonomy" id="913774"/>
    <lineage>
        <taxon>Eukaryota</taxon>
        <taxon>Fungi</taxon>
        <taxon>Dikarya</taxon>
        <taxon>Ascomycota</taxon>
        <taxon>Pezizomycotina</taxon>
        <taxon>Leotiomycetes</taxon>
        <taxon>Leotiomycetes incertae sedis</taxon>
        <taxon>Myxotrichaceae</taxon>
        <taxon>Oidiodendron</taxon>
    </lineage>
</organism>
<dbReference type="PANTHER" id="PTHR31465">
    <property type="entry name" value="PROTEIN RTA1-RELATED"/>
    <property type="match status" value="1"/>
</dbReference>
<comment type="subcellular location">
    <subcellularLocation>
        <location evidence="1">Membrane</location>
        <topology evidence="1">Multi-pass membrane protein</topology>
    </subcellularLocation>
</comment>
<feature type="transmembrane region" description="Helical" evidence="5">
    <location>
        <begin position="137"/>
        <end position="156"/>
    </location>
</feature>